<evidence type="ECO:0000313" key="21">
    <source>
        <dbReference type="EMBL" id="GAA4760589.1"/>
    </source>
</evidence>
<dbReference type="CDD" id="cd16917">
    <property type="entry name" value="HATPase_UhpB-NarQ-NarX-like"/>
    <property type="match status" value="1"/>
</dbReference>
<sequence>MSQIVKLKFLFYKILVIVLLSSCNSKNDNQEESNLAVVEIDGLLSNANDYSKTKEERYKLTQKVHKILDNYPNSQKGREYFFKLAGRYYNIEKYEDYHEVSKDVYKMSLAAQDSTNIARGLNYIGDYFYEKFITDSAYYYYSKSEKVYDKIRNSEGSNTVKFAKARILFFEKDFAGSETVVVEILKSAIQEKNYRLVYECYLTLGNILEGVSNFSESEKYYNKAFKTTDFLKEELQYQLLRAQIYNYLGILYTKKGEYQLAIKYLQQALQFTDFKISEPILYSNLLNNLGYAMVKSSSVKAEKFLLKAYKIRDSLDYGPGIVTSKMSISEYNLLKKDTLLAIENSNFSREKAHKLKLFDDELKAIGLLSKIDKKNKVQHMERYVALTDSLHNQERITRNKFARIEFETDEIITEKNVIEEEKDEISKQRWTILGLSLIAFLFGFMIYTNRLQSAKNRELLLEQEQQKANEEIYQLMLDQNNRIDEGRQAEKKRIAQELHDGIMSKLTSTRLNLFILSKKNDEETIKKCITHIDGIQEIEKEIRAISHDLNRDIFAAKDSFKAIIQALFENQKSISDANYSVEIDDSISWENIDSPTKMHLYRIFQESLQNIYKYAKAKNVLAVINKVDNQINIEIKDDGQGFDVKKSKEGIGLKNMNARIASINGTINFESEKGKGTKIKINIPA</sequence>
<dbReference type="Gene3D" id="1.25.40.10">
    <property type="entry name" value="Tetratricopeptide repeat domain"/>
    <property type="match status" value="1"/>
</dbReference>
<keyword evidence="6" id="KW-0004">4Fe-4S</keyword>
<comment type="catalytic activity">
    <reaction evidence="1">
        <text>ATP + protein L-histidine = ADP + protein N-phospho-L-histidine.</text>
        <dbReference type="EC" id="2.7.13.3"/>
    </reaction>
</comment>
<dbReference type="EMBL" id="BAABIP010000007">
    <property type="protein sequence ID" value="GAA4760589.1"/>
    <property type="molecule type" value="Genomic_DNA"/>
</dbReference>
<evidence type="ECO:0000256" key="7">
    <source>
        <dbReference type="ARBA" id="ARBA00022490"/>
    </source>
</evidence>
<dbReference type="SMART" id="SM00028">
    <property type="entry name" value="TPR"/>
    <property type="match status" value="3"/>
</dbReference>
<keyword evidence="15" id="KW-0902">Two-component regulatory system</keyword>
<comment type="caution">
    <text evidence="21">The sequence shown here is derived from an EMBL/GenBank/DDBJ whole genome shotgun (WGS) entry which is preliminary data.</text>
</comment>
<keyword evidence="8" id="KW-0597">Phosphoprotein</keyword>
<dbReference type="InterPro" id="IPR004358">
    <property type="entry name" value="Sig_transdc_His_kin-like_C"/>
</dbReference>
<dbReference type="PRINTS" id="PR00344">
    <property type="entry name" value="BCTRLSENSOR"/>
</dbReference>
<name>A0ABP8ZMN8_9FLAO</name>
<evidence type="ECO:0000256" key="14">
    <source>
        <dbReference type="ARBA" id="ARBA00023004"/>
    </source>
</evidence>
<dbReference type="SUPFAM" id="SSF55874">
    <property type="entry name" value="ATPase domain of HSP90 chaperone/DNA topoisomerase II/histidine kinase"/>
    <property type="match status" value="1"/>
</dbReference>
<evidence type="ECO:0000256" key="8">
    <source>
        <dbReference type="ARBA" id="ARBA00022553"/>
    </source>
</evidence>
<evidence type="ECO:0000259" key="20">
    <source>
        <dbReference type="PROSITE" id="PS50109"/>
    </source>
</evidence>
<dbReference type="SUPFAM" id="SSF48452">
    <property type="entry name" value="TPR-like"/>
    <property type="match status" value="2"/>
</dbReference>
<feature type="domain" description="Histidine kinase" evidence="20">
    <location>
        <begin position="600"/>
        <end position="685"/>
    </location>
</feature>
<evidence type="ECO:0000256" key="5">
    <source>
        <dbReference type="ARBA" id="ARBA00017322"/>
    </source>
</evidence>
<dbReference type="Gene3D" id="1.20.5.1930">
    <property type="match status" value="1"/>
</dbReference>
<evidence type="ECO:0000256" key="4">
    <source>
        <dbReference type="ARBA" id="ARBA00012438"/>
    </source>
</evidence>
<dbReference type="PANTHER" id="PTHR24421:SF10">
    <property type="entry name" value="NITRATE_NITRITE SENSOR PROTEIN NARQ"/>
    <property type="match status" value="1"/>
</dbReference>
<dbReference type="Proteomes" id="UP001500141">
    <property type="component" value="Unassembled WGS sequence"/>
</dbReference>
<evidence type="ECO:0000256" key="11">
    <source>
        <dbReference type="ARBA" id="ARBA00022741"/>
    </source>
</evidence>
<evidence type="ECO:0000256" key="18">
    <source>
        <dbReference type="ARBA" id="ARBA00030800"/>
    </source>
</evidence>
<evidence type="ECO:0000256" key="19">
    <source>
        <dbReference type="PROSITE-ProRule" id="PRU00339"/>
    </source>
</evidence>
<evidence type="ECO:0000256" key="17">
    <source>
        <dbReference type="ARBA" id="ARBA00024827"/>
    </source>
</evidence>
<evidence type="ECO:0000256" key="1">
    <source>
        <dbReference type="ARBA" id="ARBA00000085"/>
    </source>
</evidence>
<evidence type="ECO:0000313" key="22">
    <source>
        <dbReference type="Proteomes" id="UP001500141"/>
    </source>
</evidence>
<keyword evidence="19" id="KW-0802">TPR repeat</keyword>
<dbReference type="InterPro" id="IPR050482">
    <property type="entry name" value="Sensor_HK_TwoCompSys"/>
</dbReference>
<accession>A0ABP8ZMN8</accession>
<dbReference type="PANTHER" id="PTHR24421">
    <property type="entry name" value="NITRATE/NITRITE SENSOR PROTEIN NARX-RELATED"/>
    <property type="match status" value="1"/>
</dbReference>
<evidence type="ECO:0000256" key="12">
    <source>
        <dbReference type="ARBA" id="ARBA00022777"/>
    </source>
</evidence>
<dbReference type="InterPro" id="IPR036890">
    <property type="entry name" value="HATPase_C_sf"/>
</dbReference>
<evidence type="ECO:0000256" key="15">
    <source>
        <dbReference type="ARBA" id="ARBA00023012"/>
    </source>
</evidence>
<evidence type="ECO:0000256" key="3">
    <source>
        <dbReference type="ARBA" id="ARBA00004496"/>
    </source>
</evidence>
<organism evidence="21 22">
    <name type="scientific">Flavobacterium hankyongi</name>
    <dbReference type="NCBI Taxonomy" id="1176532"/>
    <lineage>
        <taxon>Bacteria</taxon>
        <taxon>Pseudomonadati</taxon>
        <taxon>Bacteroidota</taxon>
        <taxon>Flavobacteriia</taxon>
        <taxon>Flavobacteriales</taxon>
        <taxon>Flavobacteriaceae</taxon>
        <taxon>Flavobacterium</taxon>
    </lineage>
</organism>
<proteinExistence type="predicted"/>
<evidence type="ECO:0000256" key="9">
    <source>
        <dbReference type="ARBA" id="ARBA00022679"/>
    </source>
</evidence>
<keyword evidence="10" id="KW-0479">Metal-binding</keyword>
<protein>
    <recommendedName>
        <fullName evidence="5">Oxygen sensor histidine kinase NreB</fullName>
        <ecNumber evidence="4">2.7.13.3</ecNumber>
    </recommendedName>
    <alternativeName>
        <fullName evidence="18">Nitrogen regulation protein B</fullName>
    </alternativeName>
</protein>
<keyword evidence="12" id="KW-0418">Kinase</keyword>
<keyword evidence="22" id="KW-1185">Reference proteome</keyword>
<comment type="function">
    <text evidence="17">Member of the two-component regulatory system NreB/NreC involved in the control of dissimilatory nitrate/nitrite reduction in response to oxygen. NreB functions as a direct oxygen sensor histidine kinase which is autophosphorylated, in the absence of oxygen, probably at the conserved histidine residue, and transfers its phosphate group probably to a conserved aspartate residue of NreC. NreB/NreC activates the expression of the nitrate (narGHJI) and nitrite (nir) reductase operons, as well as the putative nitrate transporter gene narT.</text>
</comment>
<dbReference type="InterPro" id="IPR011990">
    <property type="entry name" value="TPR-like_helical_dom_sf"/>
</dbReference>
<dbReference type="Pfam" id="PF02518">
    <property type="entry name" value="HATPase_c"/>
    <property type="match status" value="1"/>
</dbReference>
<keyword evidence="11" id="KW-0547">Nucleotide-binding</keyword>
<dbReference type="InterPro" id="IPR005467">
    <property type="entry name" value="His_kinase_dom"/>
</dbReference>
<dbReference type="InterPro" id="IPR019734">
    <property type="entry name" value="TPR_rpt"/>
</dbReference>
<evidence type="ECO:0000256" key="13">
    <source>
        <dbReference type="ARBA" id="ARBA00022840"/>
    </source>
</evidence>
<evidence type="ECO:0000256" key="10">
    <source>
        <dbReference type="ARBA" id="ARBA00022723"/>
    </source>
</evidence>
<evidence type="ECO:0000256" key="2">
    <source>
        <dbReference type="ARBA" id="ARBA00001966"/>
    </source>
</evidence>
<evidence type="ECO:0000256" key="6">
    <source>
        <dbReference type="ARBA" id="ARBA00022485"/>
    </source>
</evidence>
<keyword evidence="9" id="KW-0808">Transferase</keyword>
<dbReference type="PROSITE" id="PS50293">
    <property type="entry name" value="TPR_REGION"/>
    <property type="match status" value="1"/>
</dbReference>
<keyword evidence="13" id="KW-0067">ATP-binding</keyword>
<reference evidence="22" key="1">
    <citation type="journal article" date="2019" name="Int. J. Syst. Evol. Microbiol.">
        <title>The Global Catalogue of Microorganisms (GCM) 10K type strain sequencing project: providing services to taxonomists for standard genome sequencing and annotation.</title>
        <authorList>
            <consortium name="The Broad Institute Genomics Platform"/>
            <consortium name="The Broad Institute Genome Sequencing Center for Infectious Disease"/>
            <person name="Wu L."/>
            <person name="Ma J."/>
        </authorList>
    </citation>
    <scope>NUCLEOTIDE SEQUENCE [LARGE SCALE GENOMIC DNA]</scope>
    <source>
        <strain evidence="22">JCM 18198</strain>
    </source>
</reference>
<evidence type="ECO:0000256" key="16">
    <source>
        <dbReference type="ARBA" id="ARBA00023014"/>
    </source>
</evidence>
<gene>
    <name evidence="21" type="ORF">GCM10023230_06880</name>
</gene>
<feature type="repeat" description="TPR" evidence="19">
    <location>
        <begin position="242"/>
        <end position="275"/>
    </location>
</feature>
<dbReference type="EC" id="2.7.13.3" evidence="4"/>
<dbReference type="Gene3D" id="3.30.565.10">
    <property type="entry name" value="Histidine kinase-like ATPase, C-terminal domain"/>
    <property type="match status" value="1"/>
</dbReference>
<dbReference type="InterPro" id="IPR011712">
    <property type="entry name" value="Sig_transdc_His_kin_sub3_dim/P"/>
</dbReference>
<keyword evidence="16" id="KW-0411">Iron-sulfur</keyword>
<comment type="subcellular location">
    <subcellularLocation>
        <location evidence="3">Cytoplasm</location>
    </subcellularLocation>
</comment>
<dbReference type="InterPro" id="IPR003594">
    <property type="entry name" value="HATPase_dom"/>
</dbReference>
<dbReference type="PROSITE" id="PS50005">
    <property type="entry name" value="TPR"/>
    <property type="match status" value="1"/>
</dbReference>
<dbReference type="Pfam" id="PF07730">
    <property type="entry name" value="HisKA_3"/>
    <property type="match status" value="1"/>
</dbReference>
<keyword evidence="14" id="KW-0408">Iron</keyword>
<comment type="cofactor">
    <cofactor evidence="2">
        <name>[4Fe-4S] cluster</name>
        <dbReference type="ChEBI" id="CHEBI:49883"/>
    </cofactor>
</comment>
<dbReference type="PROSITE" id="PS50109">
    <property type="entry name" value="HIS_KIN"/>
    <property type="match status" value="1"/>
</dbReference>
<keyword evidence="7" id="KW-0963">Cytoplasm</keyword>